<dbReference type="Proteomes" id="UP000677812">
    <property type="component" value="Unassembled WGS sequence"/>
</dbReference>
<dbReference type="PANTHER" id="PTHR46609:SF6">
    <property type="entry name" value="EXONUCLEASE, PHAGE-TYPE_RECB, C-TERMINAL DOMAIN-CONTAINING PROTEIN-RELATED"/>
    <property type="match status" value="1"/>
</dbReference>
<dbReference type="Gene3D" id="3.90.320.10">
    <property type="match status" value="1"/>
</dbReference>
<feature type="domain" description="YqaJ viral recombinase" evidence="1">
    <location>
        <begin position="15"/>
        <end position="157"/>
    </location>
</feature>
<dbReference type="PANTHER" id="PTHR46609">
    <property type="entry name" value="EXONUCLEASE, PHAGE-TYPE/RECB, C-TERMINAL DOMAIN-CONTAINING PROTEIN"/>
    <property type="match status" value="1"/>
</dbReference>
<evidence type="ECO:0000313" key="2">
    <source>
        <dbReference type="EMBL" id="MBR0560079.1"/>
    </source>
</evidence>
<dbReference type="InterPro" id="IPR051703">
    <property type="entry name" value="NF-kappa-B_Signaling_Reg"/>
</dbReference>
<gene>
    <name evidence="2" type="ORF">KB213_08435</name>
</gene>
<dbReference type="InterPro" id="IPR011604">
    <property type="entry name" value="PDDEXK-like_dom_sf"/>
</dbReference>
<dbReference type="RefSeq" id="WP_211682169.1">
    <property type="nucleotide sequence ID" value="NZ_JAGRQH010000005.1"/>
</dbReference>
<accession>A0ABS5E843</accession>
<dbReference type="Pfam" id="PF09588">
    <property type="entry name" value="YqaJ"/>
    <property type="match status" value="1"/>
</dbReference>
<sequence>MVRKIYHDLEQGTDEWLQARCGILTASTIGKLLTPTGKSAKNDKSRRLILDLLAQRISKVVEDQPNTFAMQRGHEDEIEAKLLYAQNFGPVSEAGFITEDRWGFKLGYSPDGLVGDVGLLECKSRAHGLQMGVICDQVVPTEYMAQIQTGLLVSGREWLDFISFPAMGGGKMLVKRVYPDTDMQGALVEAAASFEAEIKAKRTEYEKALLNPDLRFLDTEKRAVEEDILVDG</sequence>
<dbReference type="SUPFAM" id="SSF52980">
    <property type="entry name" value="Restriction endonuclease-like"/>
    <property type="match status" value="1"/>
</dbReference>
<comment type="caution">
    <text evidence="2">The sequence shown here is derived from an EMBL/GenBank/DDBJ whole genome shotgun (WGS) entry which is preliminary data.</text>
</comment>
<organism evidence="2 3">
    <name type="scientific">Neokomagataea anthophila</name>
    <dbReference type="NCBI Taxonomy" id="2826925"/>
    <lineage>
        <taxon>Bacteria</taxon>
        <taxon>Pseudomonadati</taxon>
        <taxon>Pseudomonadota</taxon>
        <taxon>Alphaproteobacteria</taxon>
        <taxon>Acetobacterales</taxon>
        <taxon>Acetobacteraceae</taxon>
        <taxon>Neokomagataea</taxon>
    </lineage>
</organism>
<evidence type="ECO:0000313" key="3">
    <source>
        <dbReference type="Proteomes" id="UP000677812"/>
    </source>
</evidence>
<reference evidence="2 3" key="1">
    <citation type="submission" date="2021-04" db="EMBL/GenBank/DDBJ databases">
        <title>The complete genome sequence of Neokomagataea sp. TBRC 2177.</title>
        <authorList>
            <person name="Charoenyingcharoen P."/>
            <person name="Yukphan P."/>
        </authorList>
    </citation>
    <scope>NUCLEOTIDE SEQUENCE [LARGE SCALE GENOMIC DNA]</scope>
    <source>
        <strain evidence="2 3">TBRC 2177</strain>
    </source>
</reference>
<proteinExistence type="predicted"/>
<dbReference type="InterPro" id="IPR011335">
    <property type="entry name" value="Restrct_endonuc-II-like"/>
</dbReference>
<keyword evidence="3" id="KW-1185">Reference proteome</keyword>
<protein>
    <submittedName>
        <fullName evidence="2">YqaJ viral recombinase family protein</fullName>
    </submittedName>
</protein>
<name>A0ABS5E843_9PROT</name>
<evidence type="ECO:0000259" key="1">
    <source>
        <dbReference type="Pfam" id="PF09588"/>
    </source>
</evidence>
<dbReference type="InterPro" id="IPR019080">
    <property type="entry name" value="YqaJ_viral_recombinase"/>
</dbReference>
<dbReference type="CDD" id="cd22343">
    <property type="entry name" value="PDDEXK_lambda_exonuclease-like"/>
    <property type="match status" value="1"/>
</dbReference>
<dbReference type="EMBL" id="JAGRQH010000005">
    <property type="protein sequence ID" value="MBR0560079.1"/>
    <property type="molecule type" value="Genomic_DNA"/>
</dbReference>